<gene>
    <name evidence="2" type="ORF">SAMN04487904_10679</name>
</gene>
<dbReference type="Pfam" id="PF17765">
    <property type="entry name" value="MLTR_LBD"/>
    <property type="match status" value="1"/>
</dbReference>
<dbReference type="Gene3D" id="3.30.450.180">
    <property type="match status" value="1"/>
</dbReference>
<evidence type="ECO:0000313" key="2">
    <source>
        <dbReference type="EMBL" id="SFT70715.1"/>
    </source>
</evidence>
<evidence type="ECO:0000313" key="3">
    <source>
        <dbReference type="Proteomes" id="UP000199165"/>
    </source>
</evidence>
<reference evidence="3" key="1">
    <citation type="submission" date="2016-10" db="EMBL/GenBank/DDBJ databases">
        <authorList>
            <person name="Varghese N."/>
            <person name="Submissions S."/>
        </authorList>
    </citation>
    <scope>NUCLEOTIDE SEQUENCE [LARGE SCALE GENOMIC DNA]</scope>
    <source>
        <strain evidence="3">DSM 45501</strain>
    </source>
</reference>
<dbReference type="EMBL" id="FPAT01000006">
    <property type="protein sequence ID" value="SFT70715.1"/>
    <property type="molecule type" value="Genomic_DNA"/>
</dbReference>
<dbReference type="SUPFAM" id="SSF47413">
    <property type="entry name" value="lambda repressor-like DNA-binding domains"/>
    <property type="match status" value="1"/>
</dbReference>
<dbReference type="Pfam" id="PF13560">
    <property type="entry name" value="HTH_31"/>
    <property type="match status" value="1"/>
</dbReference>
<sequence length="294" mass="33374">MSGRNARRGELGEFLKARRAELGPHQVGLPDTGAVRRVPGLRREEVAQLAAISTDYYTRLEQGRIPASASVLGSLASVLRLDDDQRDYLSELAGKEAARPRRRTRQRVRPSLRRVLDDLRFTPAFVLGRSMDILAWNPLAAALVTDFGQLPANHRNYVRLLFTDPAMRRLYADWETVAHTSVALLRREAARYPDDARLVELVGELSVRDTEFRRWWAAHHVASQRIGTKTLHHPVVGDLDLDWDTLTCATDPDQQLVTWTAEPESPTHERLRILASWAAEHRQPAEERGGRPRH</sequence>
<dbReference type="InterPro" id="IPR001387">
    <property type="entry name" value="Cro/C1-type_HTH"/>
</dbReference>
<dbReference type="InterPro" id="IPR010982">
    <property type="entry name" value="Lambda_DNA-bd_dom_sf"/>
</dbReference>
<dbReference type="STRING" id="995060.SAMN04487904_10679"/>
<organism evidence="2 3">
    <name type="scientific">Actinopolyspora righensis</name>
    <dbReference type="NCBI Taxonomy" id="995060"/>
    <lineage>
        <taxon>Bacteria</taxon>
        <taxon>Bacillati</taxon>
        <taxon>Actinomycetota</taxon>
        <taxon>Actinomycetes</taxon>
        <taxon>Actinopolysporales</taxon>
        <taxon>Actinopolysporaceae</taxon>
        <taxon>Actinopolyspora</taxon>
        <taxon>Actinopolyspora alba group</taxon>
    </lineage>
</organism>
<proteinExistence type="predicted"/>
<dbReference type="PANTHER" id="PTHR35010:SF2">
    <property type="entry name" value="BLL4672 PROTEIN"/>
    <property type="match status" value="1"/>
</dbReference>
<dbReference type="PROSITE" id="PS50943">
    <property type="entry name" value="HTH_CROC1"/>
    <property type="match status" value="1"/>
</dbReference>
<dbReference type="RefSeq" id="WP_092978003.1">
    <property type="nucleotide sequence ID" value="NZ_FPAT01000006.1"/>
</dbReference>
<dbReference type="InterPro" id="IPR041413">
    <property type="entry name" value="MLTR_LBD"/>
</dbReference>
<dbReference type="AlphaFoldDB" id="A0A1I7A701"/>
<feature type="domain" description="HTH cro/C1-type" evidence="1">
    <location>
        <begin position="40"/>
        <end position="86"/>
    </location>
</feature>
<dbReference type="CDD" id="cd00093">
    <property type="entry name" value="HTH_XRE"/>
    <property type="match status" value="1"/>
</dbReference>
<dbReference type="GO" id="GO:0003677">
    <property type="term" value="F:DNA binding"/>
    <property type="evidence" value="ECO:0007669"/>
    <property type="project" value="InterPro"/>
</dbReference>
<evidence type="ECO:0000259" key="1">
    <source>
        <dbReference type="PROSITE" id="PS50943"/>
    </source>
</evidence>
<protein>
    <submittedName>
        <fullName evidence="2">Helix-turn-helix domain-containing protein</fullName>
    </submittedName>
</protein>
<dbReference type="Gene3D" id="1.10.260.40">
    <property type="entry name" value="lambda repressor-like DNA-binding domains"/>
    <property type="match status" value="1"/>
</dbReference>
<dbReference type="Proteomes" id="UP000199165">
    <property type="component" value="Unassembled WGS sequence"/>
</dbReference>
<dbReference type="SMART" id="SM00530">
    <property type="entry name" value="HTH_XRE"/>
    <property type="match status" value="1"/>
</dbReference>
<dbReference type="PANTHER" id="PTHR35010">
    <property type="entry name" value="BLL4672 PROTEIN-RELATED"/>
    <property type="match status" value="1"/>
</dbReference>
<keyword evidence="3" id="KW-1185">Reference proteome</keyword>
<name>A0A1I7A701_9ACTN</name>
<accession>A0A1I7A701</accession>